<evidence type="ECO:0000313" key="3">
    <source>
        <dbReference type="Proteomes" id="UP000494260"/>
    </source>
</evidence>
<dbReference type="InterPro" id="IPR039422">
    <property type="entry name" value="MarR/SlyA-like"/>
</dbReference>
<name>A0A6P2TRF1_BURL3</name>
<dbReference type="InterPro" id="IPR000835">
    <property type="entry name" value="HTH_MarR-typ"/>
</dbReference>
<sequence>MFDLKDMPNSDTLSEFALKYKNPDVAGLQSWLYMARTCSDMMAAFEANLSRHGLSQTKFFVLLLLKRHPDGLGVGRLAEGTGVSSPTMTGIVDRLEQAGLCQRVADADDRRAWVIRLLPGGDQLLGDALPDHYRWVAELMSHFGEDERVQLSALMLKLNRALDGMDTARKGVFLK</sequence>
<organism evidence="2 3">
    <name type="scientific">Burkholderia lata (strain ATCC 17760 / DSM 23089 / LMG 22485 / NCIMB 9086 / R18194 / 383)</name>
    <dbReference type="NCBI Taxonomy" id="482957"/>
    <lineage>
        <taxon>Bacteria</taxon>
        <taxon>Pseudomonadati</taxon>
        <taxon>Pseudomonadota</taxon>
        <taxon>Betaproteobacteria</taxon>
        <taxon>Burkholderiales</taxon>
        <taxon>Burkholderiaceae</taxon>
        <taxon>Burkholderia</taxon>
        <taxon>Burkholderia cepacia complex</taxon>
    </lineage>
</organism>
<feature type="domain" description="HTH marR-type" evidence="1">
    <location>
        <begin position="25"/>
        <end position="160"/>
    </location>
</feature>
<dbReference type="PRINTS" id="PR00598">
    <property type="entry name" value="HTHMARR"/>
</dbReference>
<dbReference type="SUPFAM" id="SSF46785">
    <property type="entry name" value="Winged helix' DNA-binding domain"/>
    <property type="match status" value="1"/>
</dbReference>
<protein>
    <submittedName>
        <fullName evidence="2">MarR family transcriptional regulator</fullName>
    </submittedName>
</protein>
<dbReference type="Gene3D" id="1.10.10.10">
    <property type="entry name" value="Winged helix-like DNA-binding domain superfamily/Winged helix DNA-binding domain"/>
    <property type="match status" value="1"/>
</dbReference>
<reference evidence="2 3" key="1">
    <citation type="submission" date="2019-09" db="EMBL/GenBank/DDBJ databases">
        <authorList>
            <person name="Depoorter E."/>
        </authorList>
    </citation>
    <scope>NUCLEOTIDE SEQUENCE [LARGE SCALE GENOMIC DNA]</scope>
    <source>
        <strain evidence="2">R-18109</strain>
    </source>
</reference>
<dbReference type="AlphaFoldDB" id="A0A6P2TRF1"/>
<dbReference type="RefSeq" id="WP_166956766.1">
    <property type="nucleotide sequence ID" value="NZ_CABVQH010000005.1"/>
</dbReference>
<dbReference type="PROSITE" id="PS50995">
    <property type="entry name" value="HTH_MARR_2"/>
    <property type="match status" value="1"/>
</dbReference>
<dbReference type="Pfam" id="PF01047">
    <property type="entry name" value="MarR"/>
    <property type="match status" value="1"/>
</dbReference>
<dbReference type="InterPro" id="IPR036390">
    <property type="entry name" value="WH_DNA-bd_sf"/>
</dbReference>
<dbReference type="GO" id="GO:0006950">
    <property type="term" value="P:response to stress"/>
    <property type="evidence" value="ECO:0007669"/>
    <property type="project" value="TreeGrafter"/>
</dbReference>
<proteinExistence type="predicted"/>
<dbReference type="PANTHER" id="PTHR33164">
    <property type="entry name" value="TRANSCRIPTIONAL REGULATOR, MARR FAMILY"/>
    <property type="match status" value="1"/>
</dbReference>
<gene>
    <name evidence="2" type="ORF">BLA18109_01866</name>
</gene>
<accession>A0A6P2TRF1</accession>
<dbReference type="SMART" id="SM00347">
    <property type="entry name" value="HTH_MARR"/>
    <property type="match status" value="1"/>
</dbReference>
<dbReference type="EMBL" id="CABVQH010000005">
    <property type="protein sequence ID" value="VWC63334.1"/>
    <property type="molecule type" value="Genomic_DNA"/>
</dbReference>
<evidence type="ECO:0000313" key="2">
    <source>
        <dbReference type="EMBL" id="VWC63334.1"/>
    </source>
</evidence>
<dbReference type="PANTHER" id="PTHR33164:SF43">
    <property type="entry name" value="HTH-TYPE TRANSCRIPTIONAL REPRESSOR YETL"/>
    <property type="match status" value="1"/>
</dbReference>
<dbReference type="InterPro" id="IPR036388">
    <property type="entry name" value="WH-like_DNA-bd_sf"/>
</dbReference>
<dbReference type="Proteomes" id="UP000494260">
    <property type="component" value="Unassembled WGS sequence"/>
</dbReference>
<dbReference type="GO" id="GO:0003700">
    <property type="term" value="F:DNA-binding transcription factor activity"/>
    <property type="evidence" value="ECO:0007669"/>
    <property type="project" value="InterPro"/>
</dbReference>
<evidence type="ECO:0000259" key="1">
    <source>
        <dbReference type="PROSITE" id="PS50995"/>
    </source>
</evidence>